<name>A0ABY9UNS7_9ACTN</name>
<dbReference type="RefSeq" id="WP_311033389.1">
    <property type="nucleotide sequence ID" value="NZ_CP117522.1"/>
</dbReference>
<dbReference type="SUPFAM" id="SSF54593">
    <property type="entry name" value="Glyoxalase/Bleomycin resistance protein/Dihydroxybiphenyl dioxygenase"/>
    <property type="match status" value="1"/>
</dbReference>
<dbReference type="Gene3D" id="3.10.180.10">
    <property type="entry name" value="2,3-Dihydroxybiphenyl 1,2-Dioxygenase, domain 1"/>
    <property type="match status" value="1"/>
</dbReference>
<accession>A0ABY9UNS7</accession>
<proteinExistence type="predicted"/>
<dbReference type="Pfam" id="PF13468">
    <property type="entry name" value="Glyoxalase_3"/>
    <property type="match status" value="1"/>
</dbReference>
<organism evidence="3 4">
    <name type="scientific">Streptomyces luomodiensis</name>
    <dbReference type="NCBI Taxonomy" id="3026192"/>
    <lineage>
        <taxon>Bacteria</taxon>
        <taxon>Bacillati</taxon>
        <taxon>Actinomycetota</taxon>
        <taxon>Actinomycetes</taxon>
        <taxon>Kitasatosporales</taxon>
        <taxon>Streptomycetaceae</taxon>
        <taxon>Streptomyces</taxon>
    </lineage>
</organism>
<dbReference type="InterPro" id="IPR029068">
    <property type="entry name" value="Glyas_Bleomycin-R_OHBP_Dase"/>
</dbReference>
<dbReference type="InterPro" id="IPR025870">
    <property type="entry name" value="Glyoxalase-like_dom"/>
</dbReference>
<evidence type="ECO:0000259" key="2">
    <source>
        <dbReference type="Pfam" id="PF13468"/>
    </source>
</evidence>
<gene>
    <name evidence="3" type="ORF">PS467_00365</name>
</gene>
<evidence type="ECO:0000256" key="1">
    <source>
        <dbReference type="SAM" id="MobiDB-lite"/>
    </source>
</evidence>
<feature type="compositionally biased region" description="Pro residues" evidence="1">
    <location>
        <begin position="8"/>
        <end position="19"/>
    </location>
</feature>
<protein>
    <submittedName>
        <fullName evidence="3">VOC family protein</fullName>
    </submittedName>
</protein>
<dbReference type="EMBL" id="CP117522">
    <property type="protein sequence ID" value="WNE93896.1"/>
    <property type="molecule type" value="Genomic_DNA"/>
</dbReference>
<evidence type="ECO:0000313" key="3">
    <source>
        <dbReference type="EMBL" id="WNE93896.1"/>
    </source>
</evidence>
<feature type="domain" description="Glyoxalase-like" evidence="2">
    <location>
        <begin position="22"/>
        <end position="205"/>
    </location>
</feature>
<sequence>MNTRQPLPQTPEPPGPPESPEFDHLLHCVPDVDSAVRAYTRAGLPAHANPPCRGYRNGAWRLDVRYVETFTVEDRAEFDASPYGKAMVPWMPRIDALLAAGGGGLNFAIHVADVAATTERLRAQGHTVELHTFASEGAPVSFAEAVLTGDGVPSWAPFFITYTPDRDTIFREYRAATTRRGPYDLAGFVIETPDPAAAAAWLSRVTGIPVGEPGTVVPLPGAHGHFTEGPADAITALLLSDGGTLAVPEIAGLGLRPGETAVPADANP</sequence>
<keyword evidence="4" id="KW-1185">Reference proteome</keyword>
<reference evidence="3 4" key="1">
    <citation type="submission" date="2023-02" db="EMBL/GenBank/DDBJ databases">
        <title>Streptomyces sp. SCA4-21 with antifungal activity against Fusarium oxysporum f. sp. cubense, Streptomyces sp. SCA2-17 with antifungal activity against Fusarium oxysporum f. sp. cubense.</title>
        <authorList>
            <person name="Qi D."/>
        </authorList>
    </citation>
    <scope>NUCLEOTIDE SEQUENCE [LARGE SCALE GENOMIC DNA]</scope>
    <source>
        <strain evidence="3 4">SCA4-21</strain>
    </source>
</reference>
<feature type="region of interest" description="Disordered" evidence="1">
    <location>
        <begin position="1"/>
        <end position="21"/>
    </location>
</feature>
<dbReference type="Proteomes" id="UP001305606">
    <property type="component" value="Chromosome"/>
</dbReference>
<evidence type="ECO:0000313" key="4">
    <source>
        <dbReference type="Proteomes" id="UP001305606"/>
    </source>
</evidence>